<gene>
    <name evidence="1" type="ORF">GCM10022421_33400</name>
</gene>
<dbReference type="Pfam" id="PF04325">
    <property type="entry name" value="DUF465"/>
    <property type="match status" value="1"/>
</dbReference>
<evidence type="ECO:0000313" key="1">
    <source>
        <dbReference type="EMBL" id="GAA3722083.1"/>
    </source>
</evidence>
<reference evidence="2" key="1">
    <citation type="journal article" date="2019" name="Int. J. Syst. Evol. Microbiol.">
        <title>The Global Catalogue of Microorganisms (GCM) 10K type strain sequencing project: providing services to taxonomists for standard genome sequencing and annotation.</title>
        <authorList>
            <consortium name="The Broad Institute Genomics Platform"/>
            <consortium name="The Broad Institute Genome Sequencing Center for Infectious Disease"/>
            <person name="Wu L."/>
            <person name="Ma J."/>
        </authorList>
    </citation>
    <scope>NUCLEOTIDE SEQUENCE [LARGE SCALE GENOMIC DNA]</scope>
    <source>
        <strain evidence="2">JCM 17329</strain>
    </source>
</reference>
<comment type="caution">
    <text evidence="1">The sequence shown here is derived from an EMBL/GenBank/DDBJ whole genome shotgun (WGS) entry which is preliminary data.</text>
</comment>
<accession>A0ABP7EU25</accession>
<dbReference type="InterPro" id="IPR007420">
    <property type="entry name" value="DUF465"/>
</dbReference>
<proteinExistence type="predicted"/>
<dbReference type="Proteomes" id="UP001501479">
    <property type="component" value="Unassembled WGS sequence"/>
</dbReference>
<name>A0ABP7EU25_9GAMM</name>
<evidence type="ECO:0008006" key="3">
    <source>
        <dbReference type="Google" id="ProtNLM"/>
    </source>
</evidence>
<dbReference type="EMBL" id="BAABDS010000051">
    <property type="protein sequence ID" value="GAA3722083.1"/>
    <property type="molecule type" value="Genomic_DNA"/>
</dbReference>
<dbReference type="RefSeq" id="WP_298716263.1">
    <property type="nucleotide sequence ID" value="NZ_BAABDS010000051.1"/>
</dbReference>
<dbReference type="InterPro" id="IPR038444">
    <property type="entry name" value="DUF465_sf"/>
</dbReference>
<sequence>MSLEKHSLLKEFPDHHHTIRHLKMNDRHFAKLFDDYHEIDNEVFKIEAADRPTGDSHLEELKLKRVNLKDTLFNLVKKEESAQ</sequence>
<organism evidence="1 2">
    <name type="scientific">Oceanisphaera sediminis</name>
    <dbReference type="NCBI Taxonomy" id="981381"/>
    <lineage>
        <taxon>Bacteria</taxon>
        <taxon>Pseudomonadati</taxon>
        <taxon>Pseudomonadota</taxon>
        <taxon>Gammaproteobacteria</taxon>
        <taxon>Aeromonadales</taxon>
        <taxon>Aeromonadaceae</taxon>
        <taxon>Oceanisphaera</taxon>
    </lineage>
</organism>
<evidence type="ECO:0000313" key="2">
    <source>
        <dbReference type="Proteomes" id="UP001501479"/>
    </source>
</evidence>
<keyword evidence="2" id="KW-1185">Reference proteome</keyword>
<protein>
    <recommendedName>
        <fullName evidence="3">GTP-binding protein</fullName>
    </recommendedName>
</protein>
<dbReference type="Gene3D" id="6.10.280.50">
    <property type="match status" value="1"/>
</dbReference>